<evidence type="ECO:0000259" key="2">
    <source>
        <dbReference type="Pfam" id="PF04151"/>
    </source>
</evidence>
<dbReference type="SUPFAM" id="SSF89260">
    <property type="entry name" value="Collagen-binding domain"/>
    <property type="match status" value="1"/>
</dbReference>
<feature type="domain" description="DUF4214" evidence="4">
    <location>
        <begin position="1048"/>
        <end position="1116"/>
    </location>
</feature>
<dbReference type="Pfam" id="PF13205">
    <property type="entry name" value="Big_5"/>
    <property type="match status" value="1"/>
</dbReference>
<organism evidence="5 6">
    <name type="scientific">Rugamonas rivuli</name>
    <dbReference type="NCBI Taxonomy" id="2743358"/>
    <lineage>
        <taxon>Bacteria</taxon>
        <taxon>Pseudomonadati</taxon>
        <taxon>Pseudomonadota</taxon>
        <taxon>Betaproteobacteria</taxon>
        <taxon>Burkholderiales</taxon>
        <taxon>Oxalobacteraceae</taxon>
        <taxon>Telluria group</taxon>
        <taxon>Rugamonas</taxon>
    </lineage>
</organism>
<dbReference type="AlphaFoldDB" id="A0A843SMX0"/>
<protein>
    <submittedName>
        <fullName evidence="5">DUF4214 domain-containing protein</fullName>
    </submittedName>
</protein>
<evidence type="ECO:0000259" key="3">
    <source>
        <dbReference type="Pfam" id="PF13205"/>
    </source>
</evidence>
<dbReference type="Pfam" id="PF13946">
    <property type="entry name" value="DUF4214"/>
    <property type="match status" value="1"/>
</dbReference>
<evidence type="ECO:0000259" key="4">
    <source>
        <dbReference type="Pfam" id="PF13946"/>
    </source>
</evidence>
<feature type="domain" description="SbsA Ig-like" evidence="3">
    <location>
        <begin position="823"/>
        <end position="926"/>
    </location>
</feature>
<dbReference type="InterPro" id="IPR011049">
    <property type="entry name" value="Serralysin-like_metalloprot_C"/>
</dbReference>
<dbReference type="RefSeq" id="WP_152809022.1">
    <property type="nucleotide sequence ID" value="NZ_WHUF01000009.1"/>
</dbReference>
<dbReference type="Gene3D" id="1.10.3130.20">
    <property type="entry name" value="Phycobilisome linker domain"/>
    <property type="match status" value="1"/>
</dbReference>
<dbReference type="Gene3D" id="2.60.120.380">
    <property type="match status" value="7"/>
</dbReference>
<reference evidence="5 6" key="1">
    <citation type="submission" date="2019-10" db="EMBL/GenBank/DDBJ databases">
        <title>Two novel species isolated from a subtropical stream in China.</title>
        <authorList>
            <person name="Lu H."/>
        </authorList>
    </citation>
    <scope>NUCLEOTIDE SEQUENCE [LARGE SCALE GENOMIC DNA]</scope>
    <source>
        <strain evidence="5 6">FT103W</strain>
    </source>
</reference>
<sequence>MSDDFSNDINTTGRLAVGSGTSANFETGYDNDWFRMQLSAGTTYVFTLNGAAQGGGTLADFSATSLTLYGAQGQWMMNQGGTTNVGPALTFTAATTGTYFLAANSSYNAAGSSYTVTASLPAPDDFRADTGSSGNFAGGDSVSGVFERSNDVDWFKFHAEAGQLLGFSAGGAGAMPADTSVYDANGRYVSYASNYPVKITASGDYYLAVASKGYVGSYTQTMRVLTDDFPSGSPGKLANGGVLNGALDYTGDTDAFTMDVEAGQVYTLTLSTQPGDNRSISAYLTDSTGYPHSYGGQMVNNQMVIRFLADKADTYTLRIDGSADMNSALQYTVRLDYPESDDYSNTRATAQPLELDVPVSGRVQSPDDVDMFKVELAAGITYTFNMDADTSLPKGTQQLQLVDGNGGVLYFPRYDSGSSFSYTPAKGGAYYLQASGYSSASPYNNSYSISFSKTVDDYGASAATAGKLAIGSSIQGELEAGGGDRDWFAVALDAGQTYWFTLKALKEGAGTLDGSYGRAVYKLIDGAGKVVATADSSGYTATAATMPFTPAVKGTYYLEVSAPQMSGTYTVAAQLGQTDDYGNDAAHAGVVQAGIPLTGRLELPTDRDVFKLSVVAGETYALELTPTDANVVNWNFYTTLGVADGSAGYVSTRGQYSNNNKIYQLFEASKSGDYYLTVGTSVGGGGLPGGYKLIATDMGRDDYAASAQTTAAVAPGATFSGNIGVFDDHDWIKVHLEAGRTYVFDLHGKASGGGSLDTGTSYAGMTLLNNNGGSLAYGVSIGGEQRISYIAASTGDFYLDVRGSSDHTGTYTVEATQTSGDLAAPLLLSASMASGAVDVPLAPHITLAFNETIMLGSGITLTDSAGRVVLAPYGSTLASAVGHTLVIDPHQYLKPGGTYTLNLPDGSVLDLAGNHYTGAQSYTFTTVQPVAVGTAGNDYLLGTGAGLKLDGGAGLDTAYYSQSVYQTQITRNADGSVNVKDSGAATGDTLTGIERLMFSDRVMALDVDGAGGQAYRLYQAAFNRAPDSVGLGFWIRALDAGYGLKGVAQNFLDSAEFKTKYGAAPSDKDFVTSLYSNVLHRAPDQAGYDYWMNDLHNGVERAQLLLSFSESVENQAALLPLIGKGFEYIPYG</sequence>
<accession>A0A843SMX0</accession>
<proteinExistence type="predicted"/>
<comment type="caution">
    <text evidence="5">The sequence shown here is derived from an EMBL/GenBank/DDBJ whole genome shotgun (WGS) entry which is preliminary data.</text>
</comment>
<dbReference type="InterPro" id="IPR007280">
    <property type="entry name" value="Peptidase_C_arc/bac"/>
</dbReference>
<dbReference type="InterPro" id="IPR032812">
    <property type="entry name" value="SbsA_Ig"/>
</dbReference>
<dbReference type="Proteomes" id="UP000444318">
    <property type="component" value="Unassembled WGS sequence"/>
</dbReference>
<dbReference type="SUPFAM" id="SSF51120">
    <property type="entry name" value="beta-Roll"/>
    <property type="match status" value="1"/>
</dbReference>
<keyword evidence="1" id="KW-0732">Signal</keyword>
<dbReference type="InterPro" id="IPR025282">
    <property type="entry name" value="DUF4214"/>
</dbReference>
<evidence type="ECO:0000256" key="1">
    <source>
        <dbReference type="ARBA" id="ARBA00022729"/>
    </source>
</evidence>
<gene>
    <name evidence="5" type="ORF">GEV01_27245</name>
</gene>
<evidence type="ECO:0000313" key="5">
    <source>
        <dbReference type="EMBL" id="MQA23224.1"/>
    </source>
</evidence>
<dbReference type="Pfam" id="PF04151">
    <property type="entry name" value="PPC"/>
    <property type="match status" value="1"/>
</dbReference>
<name>A0A843SMX0_9BURK</name>
<evidence type="ECO:0000313" key="6">
    <source>
        <dbReference type="Proteomes" id="UP000444318"/>
    </source>
</evidence>
<dbReference type="InterPro" id="IPR038255">
    <property type="entry name" value="PBS_linker_sf"/>
</dbReference>
<dbReference type="EMBL" id="WHUF01000009">
    <property type="protein sequence ID" value="MQA23224.1"/>
    <property type="molecule type" value="Genomic_DNA"/>
</dbReference>
<feature type="domain" description="Peptidase C-terminal archaeal/bacterial" evidence="2">
    <location>
        <begin position="484"/>
        <end position="562"/>
    </location>
</feature>
<keyword evidence="6" id="KW-1185">Reference proteome</keyword>